<keyword evidence="3 11" id="KW-0378">Hydrolase</keyword>
<dbReference type="PROSITE" id="PS51198">
    <property type="entry name" value="UVRD_HELICASE_ATP_BIND"/>
    <property type="match status" value="1"/>
</dbReference>
<comment type="catalytic activity">
    <reaction evidence="8">
        <text>Couples ATP hydrolysis with the unwinding of duplex DNA by translocating in the 3'-5' direction.</text>
        <dbReference type="EC" id="5.6.2.4"/>
    </reaction>
</comment>
<proteinExistence type="inferred from homology"/>
<evidence type="ECO:0000256" key="5">
    <source>
        <dbReference type="ARBA" id="ARBA00022840"/>
    </source>
</evidence>
<dbReference type="SUPFAM" id="SSF52540">
    <property type="entry name" value="P-loop containing nucleoside triphosphate hydrolases"/>
    <property type="match status" value="1"/>
</dbReference>
<name>A0A1W2TJI9_ROSNE</name>
<evidence type="ECO:0000256" key="4">
    <source>
        <dbReference type="ARBA" id="ARBA00022806"/>
    </source>
</evidence>
<dbReference type="CDD" id="cd17932">
    <property type="entry name" value="DEXQc_UvrD"/>
    <property type="match status" value="1"/>
</dbReference>
<organism evidence="15">
    <name type="scientific">Rosellinia necatrix</name>
    <name type="common">White root-rot fungus</name>
    <dbReference type="NCBI Taxonomy" id="77044"/>
    <lineage>
        <taxon>Eukaryota</taxon>
        <taxon>Fungi</taxon>
        <taxon>Dikarya</taxon>
        <taxon>Ascomycota</taxon>
        <taxon>Pezizomycotina</taxon>
        <taxon>Sordariomycetes</taxon>
        <taxon>Xylariomycetidae</taxon>
        <taxon>Xylariales</taxon>
        <taxon>Xylariaceae</taxon>
        <taxon>Rosellinia</taxon>
    </lineage>
</organism>
<keyword evidence="4 11" id="KW-0347">Helicase</keyword>
<protein>
    <recommendedName>
        <fullName evidence="9">DNA 3'-5' helicase</fullName>
        <ecNumber evidence="9">5.6.2.4</ecNumber>
    </recommendedName>
</protein>
<evidence type="ECO:0000313" key="15">
    <source>
        <dbReference type="EMBL" id="GAP88391.1"/>
    </source>
</evidence>
<dbReference type="InterPro" id="IPR013986">
    <property type="entry name" value="DExx_box_DNA_helicase_dom_sf"/>
</dbReference>
<reference evidence="15" key="1">
    <citation type="submission" date="2016-03" db="EMBL/GenBank/DDBJ databases">
        <title>Draft genome sequence of Rosellinia necatrix.</title>
        <authorList>
            <person name="Kanematsu S."/>
        </authorList>
    </citation>
    <scope>NUCLEOTIDE SEQUENCE [LARGE SCALE GENOMIC DNA]</scope>
    <source>
        <strain evidence="15">W97</strain>
    </source>
</reference>
<dbReference type="GO" id="GO:0003677">
    <property type="term" value="F:DNA binding"/>
    <property type="evidence" value="ECO:0007669"/>
    <property type="project" value="UniProtKB-KW"/>
</dbReference>
<feature type="region of interest" description="Disordered" evidence="12">
    <location>
        <begin position="1044"/>
        <end position="1067"/>
    </location>
</feature>
<dbReference type="GO" id="GO:0005634">
    <property type="term" value="C:nucleus"/>
    <property type="evidence" value="ECO:0007669"/>
    <property type="project" value="TreeGrafter"/>
</dbReference>
<evidence type="ECO:0000256" key="9">
    <source>
        <dbReference type="ARBA" id="ARBA00034808"/>
    </source>
</evidence>
<dbReference type="PANTHER" id="PTHR11070">
    <property type="entry name" value="UVRD / RECB / PCRA DNA HELICASE FAMILY MEMBER"/>
    <property type="match status" value="1"/>
</dbReference>
<dbReference type="EC" id="5.6.2.4" evidence="9"/>
<keyword evidence="6" id="KW-0238">DNA-binding</keyword>
<dbReference type="Gene3D" id="1.10.10.160">
    <property type="match status" value="1"/>
</dbReference>
<feature type="binding site" evidence="11">
    <location>
        <begin position="35"/>
        <end position="42"/>
    </location>
    <ligand>
        <name>ATP</name>
        <dbReference type="ChEBI" id="CHEBI:30616"/>
    </ligand>
</feature>
<sequence>MPLQNGTNGTDLFKSLNKAQCRAVSSEAPTVAILAGPGSGKTHTLTSRVVWLIDHAGIQPQDIVVATFTNKASNEMKSRIGHALGDGREKGVIIGTFHSIARRYLVKYGQRIGLDSKFGIADDSDSRGIITRICKRLDAPVEPPVARAWISKRKAKGTSDERTVKDKKGQAVESRALETCFQEYQSQLERSNLLDYDDLLVRCVELLRKFPQCVSNIQTVLIDEYQDTNGIQYDLMKLFAQKYRRITIVGDPDQSIYGWRSAEIRNLHRLLRDYPGTDEISLEENYRSSSCILDTSLKVIQQDQERYKKVLLPVRDRGTRPVLRKLKNSTDEADWIVSEIKRVRLLSGNMIDFDDFAILLRSAALSRHVESTLGREGVAYRMVGGFKFYERTEIKILLDYMRIIHQPDNNDAFARIMNVPKRGIGEVTIKALLEEAEKASMSLWQLLEKHCRGERRAKVNIRQQAEISLSRSLMKPLNNLRQRMRLGAGSGTPMNLVELVQKLVRDLKFQDYLEATYGAEHEPRWANVQEFVTLAEEFMRQSQVDDEPLPTIDGFSQASDDDMLARFLSNVSLASDKQTEDNGQEGKPLVTISTIHAAKGLEWPVVFIPAVYNGSIPHIRAEDQNEERRLLYVAMTRAKALLYLSCPQNIANGGGKGTELSSFIDTLPPSTFLPKGPSFDRPVMSSIAKILGRELPLDSVIYKGIPSMTPPEDNLFPADPNQVVNQAAHSHVADGAGQGAWPRKRQKLQHPVKSVQVAEESVEGWAAPYKTTMQKAASFTVPHAVATTTTGFTTAGAHMASVAVAEAEAKSAAAAAAAAAHAASAPLRTTSNRPPNQRSLLGYGYGYGVTNHDRSKEPAPDVPPIPVPKRALSAPAVPPPPYARRRAPAHNGYQLPPASARLPAASPAIEPALAAHKLGGSGSGSAAARLPATKPPAARRDDHPAPSSKLQYTCFSSSPTRPSADDGDGGGGGSAGAEEGDVGAREDVVSPDDDVVTRPAASFHATTTVTGPLGWRPGIKRPAGLGRAGIAPMERLNKPYKLTVKRPGSTLSGSSSGGGGRVISRHV</sequence>
<evidence type="ECO:0000256" key="1">
    <source>
        <dbReference type="ARBA" id="ARBA00009922"/>
    </source>
</evidence>
<dbReference type="Gene3D" id="1.10.486.10">
    <property type="entry name" value="PCRA, domain 4"/>
    <property type="match status" value="1"/>
</dbReference>
<comment type="catalytic activity">
    <reaction evidence="10">
        <text>ATP + H2O = ADP + phosphate + H(+)</text>
        <dbReference type="Rhea" id="RHEA:13065"/>
        <dbReference type="ChEBI" id="CHEBI:15377"/>
        <dbReference type="ChEBI" id="CHEBI:15378"/>
        <dbReference type="ChEBI" id="CHEBI:30616"/>
        <dbReference type="ChEBI" id="CHEBI:43474"/>
        <dbReference type="ChEBI" id="CHEBI:456216"/>
        <dbReference type="EC" id="5.6.2.4"/>
    </reaction>
</comment>
<dbReference type="PANTHER" id="PTHR11070:SF2">
    <property type="entry name" value="ATP-DEPENDENT DNA HELICASE SRS2"/>
    <property type="match status" value="1"/>
</dbReference>
<dbReference type="Gene3D" id="3.40.50.300">
    <property type="entry name" value="P-loop containing nucleotide triphosphate hydrolases"/>
    <property type="match status" value="2"/>
</dbReference>
<evidence type="ECO:0000313" key="16">
    <source>
        <dbReference type="Proteomes" id="UP000054516"/>
    </source>
</evidence>
<evidence type="ECO:0000256" key="8">
    <source>
        <dbReference type="ARBA" id="ARBA00034617"/>
    </source>
</evidence>
<feature type="region of interest" description="Disordered" evidence="12">
    <location>
        <begin position="916"/>
        <end position="984"/>
    </location>
</feature>
<dbReference type="InterPro" id="IPR027417">
    <property type="entry name" value="P-loop_NTPase"/>
</dbReference>
<feature type="compositionally biased region" description="Polar residues" evidence="12">
    <location>
        <begin position="948"/>
        <end position="961"/>
    </location>
</feature>
<dbReference type="STRING" id="77044.A0A1W2TJI9"/>
<evidence type="ECO:0000256" key="3">
    <source>
        <dbReference type="ARBA" id="ARBA00022801"/>
    </source>
</evidence>
<dbReference type="OrthoDB" id="1470711at2759"/>
<dbReference type="AlphaFoldDB" id="A0A1W2TJI9"/>
<dbReference type="Pfam" id="PF13361">
    <property type="entry name" value="UvrD_C"/>
    <property type="match status" value="1"/>
</dbReference>
<comment type="similarity">
    <text evidence="1">Belongs to the helicase family. UvrD subfamily.</text>
</comment>
<dbReference type="GO" id="GO:0016787">
    <property type="term" value="F:hydrolase activity"/>
    <property type="evidence" value="ECO:0007669"/>
    <property type="project" value="UniProtKB-UniRule"/>
</dbReference>
<keyword evidence="2 11" id="KW-0547">Nucleotide-binding</keyword>
<dbReference type="Pfam" id="PF00580">
    <property type="entry name" value="UvrD-helicase"/>
    <property type="match status" value="1"/>
</dbReference>
<evidence type="ECO:0000256" key="7">
    <source>
        <dbReference type="ARBA" id="ARBA00023235"/>
    </source>
</evidence>
<feature type="compositionally biased region" description="Low complexity" evidence="12">
    <location>
        <begin position="916"/>
        <end position="936"/>
    </location>
</feature>
<dbReference type="OMA" id="FAQVRYQ"/>
<dbReference type="GO" id="GO:0005524">
    <property type="term" value="F:ATP binding"/>
    <property type="evidence" value="ECO:0007669"/>
    <property type="project" value="UniProtKB-UniRule"/>
</dbReference>
<dbReference type="GO" id="GO:0000725">
    <property type="term" value="P:recombinational repair"/>
    <property type="evidence" value="ECO:0007669"/>
    <property type="project" value="TreeGrafter"/>
</dbReference>
<evidence type="ECO:0000256" key="12">
    <source>
        <dbReference type="SAM" id="MobiDB-lite"/>
    </source>
</evidence>
<keyword evidence="5 11" id="KW-0067">ATP-binding</keyword>
<dbReference type="Proteomes" id="UP000054516">
    <property type="component" value="Unassembled WGS sequence"/>
</dbReference>
<evidence type="ECO:0000259" key="13">
    <source>
        <dbReference type="PROSITE" id="PS51198"/>
    </source>
</evidence>
<gene>
    <name evidence="15" type="ORF">SAMD00023353_2900640</name>
</gene>
<evidence type="ECO:0000259" key="14">
    <source>
        <dbReference type="PROSITE" id="PS51217"/>
    </source>
</evidence>
<evidence type="ECO:0000256" key="10">
    <source>
        <dbReference type="ARBA" id="ARBA00048988"/>
    </source>
</evidence>
<accession>A0A1W2TJI9</accession>
<dbReference type="PROSITE" id="PS51217">
    <property type="entry name" value="UVRD_HELICASE_CTER"/>
    <property type="match status" value="1"/>
</dbReference>
<dbReference type="GO" id="GO:0043138">
    <property type="term" value="F:3'-5' DNA helicase activity"/>
    <property type="evidence" value="ECO:0007669"/>
    <property type="project" value="UniProtKB-EC"/>
</dbReference>
<keyword evidence="7" id="KW-0413">Isomerase</keyword>
<evidence type="ECO:0000256" key="11">
    <source>
        <dbReference type="PROSITE-ProRule" id="PRU00560"/>
    </source>
</evidence>
<dbReference type="EMBL" id="DF977474">
    <property type="protein sequence ID" value="GAP88391.1"/>
    <property type="molecule type" value="Genomic_DNA"/>
</dbReference>
<dbReference type="CDD" id="cd18807">
    <property type="entry name" value="SF1_C_UvrD"/>
    <property type="match status" value="1"/>
</dbReference>
<evidence type="ECO:0000256" key="6">
    <source>
        <dbReference type="ARBA" id="ARBA00023125"/>
    </source>
</evidence>
<dbReference type="InterPro" id="IPR000212">
    <property type="entry name" value="DNA_helicase_UvrD/REP"/>
</dbReference>
<feature type="domain" description="UvrD-like helicase ATP-binding" evidence="13">
    <location>
        <begin position="14"/>
        <end position="289"/>
    </location>
</feature>
<keyword evidence="16" id="KW-1185">Reference proteome</keyword>
<dbReference type="InterPro" id="IPR014017">
    <property type="entry name" value="DNA_helicase_UvrD-like_C"/>
</dbReference>
<evidence type="ECO:0000256" key="2">
    <source>
        <dbReference type="ARBA" id="ARBA00022741"/>
    </source>
</evidence>
<dbReference type="InterPro" id="IPR014016">
    <property type="entry name" value="UvrD-like_ATP-bd"/>
</dbReference>
<feature type="region of interest" description="Disordered" evidence="12">
    <location>
        <begin position="822"/>
        <end position="899"/>
    </location>
</feature>
<feature type="domain" description="UvrD-like helicase C-terminal" evidence="14">
    <location>
        <begin position="290"/>
        <end position="600"/>
    </location>
</feature>
<feature type="compositionally biased region" description="Polar residues" evidence="12">
    <location>
        <begin position="827"/>
        <end position="839"/>
    </location>
</feature>